<dbReference type="EMBL" id="CAMXCT020000876">
    <property type="protein sequence ID" value="CAL1137648.1"/>
    <property type="molecule type" value="Genomic_DNA"/>
</dbReference>
<sequence>MQDMELAENSSGRWANVWEATKSISCCGDWGRALGLLEAFVAWRLRLNHVSVNACINVARRGSGWRIAELLFDQFPRKSLVPDISSFGVLTSAYALSKQWWKALHSLLLSPALDQLSFNAFSSRLPWSWALRSLELMSTQQIRRDSTNHNSVISACEKSGTWSTWILALQCLAQLPEDALIPDVITYNASISACQKAYHGWRYTLVLLNRCPKPDLLTFNGSLGRVRWMHGLQLLQEMKNGEVQPDSFSLSTLIDSCGHEWPVALTLSQRFQGLQNRVSSNASITACTLGIQWERALWLLFSKSGEKVPDLIAFSSAITACQRVSKWRQAMYLFTFLSHINISPDAICFYGALSSCANVHKWQSTLDLLEHMTVKRLRHSSISHAAAAVACEQTGQWQIVLNNFSCVSTDVDVIGWNAVANASQNGQQWKLAVKTQDLIGRLALRDVELLLKTIWNTLR</sequence>
<comment type="caution">
    <text evidence="2">The sequence shown here is derived from an EMBL/GenBank/DDBJ whole genome shotgun (WGS) entry which is preliminary data.</text>
</comment>
<evidence type="ECO:0000313" key="4">
    <source>
        <dbReference type="Proteomes" id="UP001152797"/>
    </source>
</evidence>
<organism evidence="2">
    <name type="scientific">Cladocopium goreaui</name>
    <dbReference type="NCBI Taxonomy" id="2562237"/>
    <lineage>
        <taxon>Eukaryota</taxon>
        <taxon>Sar</taxon>
        <taxon>Alveolata</taxon>
        <taxon>Dinophyceae</taxon>
        <taxon>Suessiales</taxon>
        <taxon>Symbiodiniaceae</taxon>
        <taxon>Cladocopium</taxon>
    </lineage>
</organism>
<reference evidence="2" key="1">
    <citation type="submission" date="2022-10" db="EMBL/GenBank/DDBJ databases">
        <authorList>
            <person name="Chen Y."/>
            <person name="Dougan E. K."/>
            <person name="Chan C."/>
            <person name="Rhodes N."/>
            <person name="Thang M."/>
        </authorList>
    </citation>
    <scope>NUCLEOTIDE SEQUENCE</scope>
</reference>
<dbReference type="EMBL" id="CAMXCT010000876">
    <property type="protein sequence ID" value="CAI3984273.1"/>
    <property type="molecule type" value="Genomic_DNA"/>
</dbReference>
<dbReference type="Proteomes" id="UP001152797">
    <property type="component" value="Unassembled WGS sequence"/>
</dbReference>
<dbReference type="OrthoDB" id="185373at2759"/>
<dbReference type="AlphaFoldDB" id="A0A9P1FQ46"/>
<dbReference type="Gene3D" id="1.25.40.10">
    <property type="entry name" value="Tetratricopeptide repeat domain"/>
    <property type="match status" value="3"/>
</dbReference>
<dbReference type="EMBL" id="CAMXCT030000876">
    <property type="protein sequence ID" value="CAL4771585.1"/>
    <property type="molecule type" value="Genomic_DNA"/>
</dbReference>
<gene>
    <name evidence="2" type="ORF">C1SCF055_LOCUS11816</name>
</gene>
<dbReference type="PANTHER" id="PTHR47936">
    <property type="entry name" value="PPR_LONG DOMAIN-CONTAINING PROTEIN"/>
    <property type="match status" value="1"/>
</dbReference>
<keyword evidence="1" id="KW-0677">Repeat</keyword>
<protein>
    <submittedName>
        <fullName evidence="3">Pentacotripeptide-repeat region of PRORP domain-containing protein</fullName>
    </submittedName>
</protein>
<reference evidence="3 4" key="2">
    <citation type="submission" date="2024-05" db="EMBL/GenBank/DDBJ databases">
        <authorList>
            <person name="Chen Y."/>
            <person name="Shah S."/>
            <person name="Dougan E. K."/>
            <person name="Thang M."/>
            <person name="Chan C."/>
        </authorList>
    </citation>
    <scope>NUCLEOTIDE SEQUENCE [LARGE SCALE GENOMIC DNA]</scope>
</reference>
<dbReference type="InterPro" id="IPR011990">
    <property type="entry name" value="TPR-like_helical_dom_sf"/>
</dbReference>
<proteinExistence type="predicted"/>
<evidence type="ECO:0000313" key="3">
    <source>
        <dbReference type="EMBL" id="CAL4771585.1"/>
    </source>
</evidence>
<accession>A0A9P1FQ46</accession>
<evidence type="ECO:0000256" key="1">
    <source>
        <dbReference type="ARBA" id="ARBA00022737"/>
    </source>
</evidence>
<name>A0A9P1FQ46_9DINO</name>
<evidence type="ECO:0000313" key="2">
    <source>
        <dbReference type="EMBL" id="CAI3984273.1"/>
    </source>
</evidence>
<keyword evidence="4" id="KW-1185">Reference proteome</keyword>
<dbReference type="PANTHER" id="PTHR47936:SF1">
    <property type="entry name" value="PENTATRICOPEPTIDE REPEAT-CONTAINING PROTEIN GUN1, CHLOROPLASTIC"/>
    <property type="match status" value="1"/>
</dbReference>